<keyword evidence="2 4" id="KW-0808">Transferase</keyword>
<dbReference type="Gene3D" id="3.40.50.150">
    <property type="entry name" value="Vaccinia Virus protein VP39"/>
    <property type="match status" value="1"/>
</dbReference>
<feature type="transmembrane region" description="Helical" evidence="6">
    <location>
        <begin position="409"/>
        <end position="434"/>
    </location>
</feature>
<evidence type="ECO:0000256" key="2">
    <source>
        <dbReference type="ARBA" id="ARBA00022679"/>
    </source>
</evidence>
<feature type="transmembrane region" description="Helical" evidence="6">
    <location>
        <begin position="368"/>
        <end position="388"/>
    </location>
</feature>
<evidence type="ECO:0000256" key="1">
    <source>
        <dbReference type="ARBA" id="ARBA00007867"/>
    </source>
</evidence>
<protein>
    <submittedName>
        <fullName evidence="8">Spermidine synthase</fullName>
    </submittedName>
</protein>
<dbReference type="PANTHER" id="PTHR11558">
    <property type="entry name" value="SPERMIDINE/SPERMINE SYNTHASE"/>
    <property type="match status" value="1"/>
</dbReference>
<feature type="domain" description="PABS" evidence="7">
    <location>
        <begin position="504"/>
        <end position="736"/>
    </location>
</feature>
<dbReference type="GO" id="GO:0008295">
    <property type="term" value="P:spermidine biosynthetic process"/>
    <property type="evidence" value="ECO:0007669"/>
    <property type="project" value="TreeGrafter"/>
</dbReference>
<evidence type="ECO:0000256" key="4">
    <source>
        <dbReference type="PROSITE-ProRule" id="PRU00354"/>
    </source>
</evidence>
<dbReference type="SUPFAM" id="SSF53335">
    <property type="entry name" value="S-adenosyl-L-methionine-dependent methyltransferases"/>
    <property type="match status" value="1"/>
</dbReference>
<dbReference type="InterPro" id="IPR029063">
    <property type="entry name" value="SAM-dependent_MTases_sf"/>
</dbReference>
<keyword evidence="6" id="KW-1133">Transmembrane helix</keyword>
<dbReference type="InterPro" id="IPR036259">
    <property type="entry name" value="MFS_trans_sf"/>
</dbReference>
<dbReference type="GO" id="GO:0005829">
    <property type="term" value="C:cytosol"/>
    <property type="evidence" value="ECO:0007669"/>
    <property type="project" value="TreeGrafter"/>
</dbReference>
<dbReference type="EMBL" id="QOQW01000010">
    <property type="protein sequence ID" value="RCK79843.1"/>
    <property type="molecule type" value="Genomic_DNA"/>
</dbReference>
<feature type="transmembrane region" description="Helical" evidence="6">
    <location>
        <begin position="466"/>
        <end position="484"/>
    </location>
</feature>
<feature type="region of interest" description="Disordered" evidence="5">
    <location>
        <begin position="206"/>
        <end position="249"/>
    </location>
</feature>
<name>A0A367ZP13_9BACT</name>
<evidence type="ECO:0000259" key="7">
    <source>
        <dbReference type="PROSITE" id="PS51006"/>
    </source>
</evidence>
<evidence type="ECO:0000256" key="5">
    <source>
        <dbReference type="SAM" id="MobiDB-lite"/>
    </source>
</evidence>
<dbReference type="AlphaFoldDB" id="A0A367ZP13"/>
<dbReference type="InterPro" id="IPR030374">
    <property type="entry name" value="PABS"/>
</dbReference>
<evidence type="ECO:0000256" key="3">
    <source>
        <dbReference type="ARBA" id="ARBA00023115"/>
    </source>
</evidence>
<comment type="similarity">
    <text evidence="1">Belongs to the spermidine/spermine synthase family.</text>
</comment>
<dbReference type="NCBIfam" id="NF037959">
    <property type="entry name" value="MFS_SpdSyn"/>
    <property type="match status" value="2"/>
</dbReference>
<dbReference type="Gene3D" id="1.20.1250.20">
    <property type="entry name" value="MFS general substrate transporter like domains"/>
    <property type="match status" value="1"/>
</dbReference>
<reference evidence="8 9" key="1">
    <citation type="submission" date="2018-05" db="EMBL/GenBank/DDBJ databases">
        <title>A metagenomic window into the 2 km-deep terrestrial subsurface aquifer revealed taxonomically and functionally diverse microbial community comprising novel uncultured bacterial lineages.</title>
        <authorList>
            <person name="Kadnikov V.V."/>
            <person name="Mardanov A.V."/>
            <person name="Beletsky A.V."/>
            <person name="Banks D."/>
            <person name="Pimenov N.V."/>
            <person name="Frank Y.A."/>
            <person name="Karnachuk O.V."/>
            <person name="Ravin N.V."/>
        </authorList>
    </citation>
    <scope>NUCLEOTIDE SEQUENCE [LARGE SCALE GENOMIC DNA]</scope>
    <source>
        <strain evidence="8">BY5</strain>
    </source>
</reference>
<organism evidence="8 9">
    <name type="scientific">Candidatus Ozemobacter sibiricus</name>
    <dbReference type="NCBI Taxonomy" id="2268124"/>
    <lineage>
        <taxon>Bacteria</taxon>
        <taxon>Candidatus Ozemobacteria</taxon>
        <taxon>Candidatus Ozemobacterales</taxon>
        <taxon>Candidatus Ozemobacteraceae</taxon>
        <taxon>Candidatus Ozemobacter</taxon>
    </lineage>
</organism>
<dbReference type="PANTHER" id="PTHR11558:SF11">
    <property type="entry name" value="SPERMIDINE SYNTHASE"/>
    <property type="match status" value="1"/>
</dbReference>
<feature type="transmembrane region" description="Helical" evidence="6">
    <location>
        <begin position="296"/>
        <end position="316"/>
    </location>
</feature>
<dbReference type="Pfam" id="PF01564">
    <property type="entry name" value="Spermine_synth"/>
    <property type="match status" value="1"/>
</dbReference>
<feature type="compositionally biased region" description="Basic and acidic residues" evidence="5">
    <location>
        <begin position="235"/>
        <end position="246"/>
    </location>
</feature>
<gene>
    <name evidence="8" type="ORF">OZSIB_3997</name>
</gene>
<feature type="transmembrane region" description="Helical" evidence="6">
    <location>
        <begin position="176"/>
        <end position="197"/>
    </location>
</feature>
<dbReference type="CDD" id="cd02440">
    <property type="entry name" value="AdoMet_MTases"/>
    <property type="match status" value="1"/>
</dbReference>
<feature type="transmembrane region" description="Helical" evidence="6">
    <location>
        <begin position="254"/>
        <end position="276"/>
    </location>
</feature>
<feature type="transmembrane region" description="Helical" evidence="6">
    <location>
        <begin position="63"/>
        <end position="85"/>
    </location>
</feature>
<dbReference type="GO" id="GO:0004766">
    <property type="term" value="F:spermidine synthase activity"/>
    <property type="evidence" value="ECO:0007669"/>
    <property type="project" value="TreeGrafter"/>
</dbReference>
<proteinExistence type="inferred from homology"/>
<comment type="caution">
    <text evidence="4">Lacks conserved residue(s) required for the propagation of feature annotation.</text>
</comment>
<dbReference type="SUPFAM" id="SSF103473">
    <property type="entry name" value="MFS general substrate transporter"/>
    <property type="match status" value="1"/>
</dbReference>
<keyword evidence="6" id="KW-0812">Transmembrane</keyword>
<evidence type="ECO:0000256" key="6">
    <source>
        <dbReference type="SAM" id="Phobius"/>
    </source>
</evidence>
<dbReference type="CDD" id="cd06174">
    <property type="entry name" value="MFS"/>
    <property type="match status" value="1"/>
</dbReference>
<feature type="transmembrane region" description="Helical" evidence="6">
    <location>
        <begin position="105"/>
        <end position="126"/>
    </location>
</feature>
<dbReference type="PROSITE" id="PS51006">
    <property type="entry name" value="PABS_2"/>
    <property type="match status" value="1"/>
</dbReference>
<feature type="transmembrane region" description="Helical" evidence="6">
    <location>
        <begin position="28"/>
        <end position="51"/>
    </location>
</feature>
<sequence>MFLVGSGLCGLIYQMVWFQQLKLIFGTSTAASAAVVAIFMGGLGFGSLWLGRRSDAHERPMSLYGKLEVGIALCAAASPLLMALVRDLYLATGGTTALGGVVATWLRGALALLVLGLPTFLMGGTFPAMARAVTSDQDTGRPVLGLLYGANTVGAVLGVLAGTFVCLEWFGLQQTLWLTAAINLGLGLLAWAWGACLPAIPPEPASEGATTEVAAPAPDTRPASSASHPNPAPSRHGDPDPDDRPTRPAATERAALASLLGPGAIAAFMTGAIFFFMEMVWYRMLAPLLGGSTYSFGLILAMALAGIGSGGLLFAGRATGRPAGLPEFAGVTALGMLLLMVPYALGDRLAILTGLLSSLDLFGFPGKLFHWTLIAGLVVFPASVISGYQFPMLLSLVGQGRRDIGRQVGLLYAANTLGAIVGALAGGFGLLSLLSAPGCWKFAGLLSGLLVIGLVGLALRREGFRLGTLVPLALAGAALALMGAEGPTAVWRHSNVGFGRVALHSLDATSLREWMNLQRRMTIWERDGKESSVALTEANGLAFSLNGKVDGNSLADAPTQIMLGMVSALTHPAPRQAFVVGLGTGCSAGWLAAVPDMEKVVVAELEPLVFEVASRCAPINHDVLRHPKVEVRLGDARELLLTDRQTYDLIVSEPSNPFRAGIASLFTREFYQAAARRLRPGGIFSQWVQGYEIDVETMRIIYATLHSVFPHIETWQTSDGDLLLLCTQERLAHSRARLEQRLAGAPWKDALWQGWRAIGVEGYFSHYQANADFAHLVATRVPAHQISTDDRMTVEFGLLRTMGKKNLGMMRRLRSEAYAQGLHRPPLQDGQLDWEEVQNQALLFLTLGEIECRSIEDPDKGYLQRVAAHTSFCREDFANFLKYWKDQPRPPAHPGEFLMLGEAFARYGAEEALGMLEPARAAFPGEAWLIEAMYHHKIGSFTRAFDCLEQGLDVFRHRPFPVKSILRRGLETAMNMGLQAPSLAPRIAALLRPRFLLSAENEVRVQALAGLLPKLPAALTAEICAEFEPFVPWNEDFLTARVQAYRELNHPRLRRAEADLAELQAANPAGPHGPAFLQ</sequence>
<evidence type="ECO:0000313" key="9">
    <source>
        <dbReference type="Proteomes" id="UP000252355"/>
    </source>
</evidence>
<dbReference type="InterPro" id="IPR001045">
    <property type="entry name" value="Spermi_synthase"/>
</dbReference>
<comment type="caution">
    <text evidence="8">The sequence shown here is derived from an EMBL/GenBank/DDBJ whole genome shotgun (WGS) entry which is preliminary data.</text>
</comment>
<keyword evidence="3 4" id="KW-0620">Polyamine biosynthesis</keyword>
<dbReference type="Proteomes" id="UP000252355">
    <property type="component" value="Unassembled WGS sequence"/>
</dbReference>
<feature type="transmembrane region" description="Helical" evidence="6">
    <location>
        <begin position="328"/>
        <end position="345"/>
    </location>
</feature>
<accession>A0A367ZP13</accession>
<feature type="transmembrane region" description="Helical" evidence="6">
    <location>
        <begin position="440"/>
        <end position="459"/>
    </location>
</feature>
<keyword evidence="6" id="KW-0472">Membrane</keyword>
<evidence type="ECO:0000313" key="8">
    <source>
        <dbReference type="EMBL" id="RCK79843.1"/>
    </source>
</evidence>
<feature type="transmembrane region" description="Helical" evidence="6">
    <location>
        <begin position="146"/>
        <end position="170"/>
    </location>
</feature>